<evidence type="ECO:0000256" key="3">
    <source>
        <dbReference type="ARBA" id="ARBA00004586"/>
    </source>
</evidence>
<dbReference type="GO" id="GO:0005789">
    <property type="term" value="C:endoplasmic reticulum membrane"/>
    <property type="evidence" value="ECO:0007669"/>
    <property type="project" value="UniProtKB-SubCell"/>
</dbReference>
<feature type="compositionally biased region" description="Polar residues" evidence="12">
    <location>
        <begin position="39"/>
        <end position="56"/>
    </location>
</feature>
<dbReference type="Pfam" id="PF00626">
    <property type="entry name" value="Gelsolin"/>
    <property type="match status" value="1"/>
</dbReference>
<dbReference type="STRING" id="478820.A0A196SA10"/>
<comment type="similarity">
    <text evidence="4">Belongs to the SEC23/SEC24 family. SEC24 subfamily.</text>
</comment>
<feature type="region of interest" description="Disordered" evidence="12">
    <location>
        <begin position="39"/>
        <end position="149"/>
    </location>
</feature>
<dbReference type="InterPro" id="IPR012990">
    <property type="entry name" value="Beta-sandwich_Sec23_24"/>
</dbReference>
<evidence type="ECO:0000256" key="4">
    <source>
        <dbReference type="ARBA" id="ARBA00008334"/>
    </source>
</evidence>
<dbReference type="InterPro" id="IPR006895">
    <property type="entry name" value="Znf_Sec23_Sec24"/>
</dbReference>
<evidence type="ECO:0000313" key="19">
    <source>
        <dbReference type="Proteomes" id="UP000078348"/>
    </source>
</evidence>
<evidence type="ECO:0000256" key="8">
    <source>
        <dbReference type="ARBA" id="ARBA00022892"/>
    </source>
</evidence>
<keyword evidence="8" id="KW-0931">ER-Golgi transport</keyword>
<dbReference type="SUPFAM" id="SSF81811">
    <property type="entry name" value="Helical domain of Sec23/24"/>
    <property type="match status" value="1"/>
</dbReference>
<dbReference type="InterPro" id="IPR036174">
    <property type="entry name" value="Znf_Sec23_Sec24_sf"/>
</dbReference>
<evidence type="ECO:0000259" key="14">
    <source>
        <dbReference type="Pfam" id="PF04810"/>
    </source>
</evidence>
<comment type="caution">
    <text evidence="18">The sequence shown here is derived from an EMBL/GenBank/DDBJ whole genome shotgun (WGS) entry which is preliminary data.</text>
</comment>
<feature type="domain" description="Gelsolin-like" evidence="13">
    <location>
        <begin position="811"/>
        <end position="867"/>
    </location>
</feature>
<dbReference type="PANTHER" id="PTHR13803">
    <property type="entry name" value="SEC24-RELATED PROTEIN"/>
    <property type="match status" value="1"/>
</dbReference>
<dbReference type="InterPro" id="IPR007123">
    <property type="entry name" value="Gelsolin-like_dom"/>
</dbReference>
<dbReference type="Pfam" id="PF08033">
    <property type="entry name" value="Sec23_BS"/>
    <property type="match status" value="1"/>
</dbReference>
<dbReference type="PANTHER" id="PTHR13803:SF39">
    <property type="entry name" value="SECRETORY 24AB, ISOFORM A"/>
    <property type="match status" value="1"/>
</dbReference>
<feature type="domain" description="Sec23/Sec24 trunk" evidence="15">
    <location>
        <begin position="336"/>
        <end position="559"/>
    </location>
</feature>
<dbReference type="Gene3D" id="3.40.50.410">
    <property type="entry name" value="von Willebrand factor, type A domain"/>
    <property type="match status" value="1"/>
</dbReference>
<feature type="domain" description="Zinc finger Sec23/Sec24-type" evidence="14">
    <location>
        <begin position="263"/>
        <end position="299"/>
    </location>
</feature>
<dbReference type="SUPFAM" id="SSF53300">
    <property type="entry name" value="vWA-like"/>
    <property type="match status" value="1"/>
</dbReference>
<dbReference type="GO" id="GO:0070971">
    <property type="term" value="C:endoplasmic reticulum exit site"/>
    <property type="evidence" value="ECO:0007669"/>
    <property type="project" value="TreeGrafter"/>
</dbReference>
<evidence type="ECO:0000256" key="6">
    <source>
        <dbReference type="ARBA" id="ARBA00022490"/>
    </source>
</evidence>
<dbReference type="Pfam" id="PF04811">
    <property type="entry name" value="Sec23_trunk"/>
    <property type="match status" value="1"/>
</dbReference>
<dbReference type="Pfam" id="PF04810">
    <property type="entry name" value="zf-Sec23_Sec24"/>
    <property type="match status" value="1"/>
</dbReference>
<feature type="compositionally biased region" description="Polar residues" evidence="12">
    <location>
        <begin position="99"/>
        <end position="110"/>
    </location>
</feature>
<keyword evidence="19" id="KW-1185">Reference proteome</keyword>
<gene>
    <name evidence="18" type="ORF">AV274_4388</name>
</gene>
<dbReference type="InterPro" id="IPR036175">
    <property type="entry name" value="Sec23/24_helical_dom_sf"/>
</dbReference>
<organism evidence="18 19">
    <name type="scientific">Blastocystis sp. subtype 1 (strain ATCC 50177 / NandII)</name>
    <dbReference type="NCBI Taxonomy" id="478820"/>
    <lineage>
        <taxon>Eukaryota</taxon>
        <taxon>Sar</taxon>
        <taxon>Stramenopiles</taxon>
        <taxon>Bigyra</taxon>
        <taxon>Opalozoa</taxon>
        <taxon>Opalinata</taxon>
        <taxon>Blastocystidae</taxon>
        <taxon>Blastocystis</taxon>
    </lineage>
</organism>
<evidence type="ECO:0000256" key="9">
    <source>
        <dbReference type="ARBA" id="ARBA00022927"/>
    </source>
</evidence>
<feature type="domain" description="Sec23/Sec24 helical" evidence="16">
    <location>
        <begin position="674"/>
        <end position="772"/>
    </location>
</feature>
<dbReference type="GO" id="GO:0000149">
    <property type="term" value="F:SNARE binding"/>
    <property type="evidence" value="ECO:0007669"/>
    <property type="project" value="TreeGrafter"/>
</dbReference>
<evidence type="ECO:0000256" key="1">
    <source>
        <dbReference type="ARBA" id="ARBA00004394"/>
    </source>
</evidence>
<dbReference type="InterPro" id="IPR006896">
    <property type="entry name" value="Sec23/24_trunk_dom"/>
</dbReference>
<evidence type="ECO:0000259" key="17">
    <source>
        <dbReference type="Pfam" id="PF08033"/>
    </source>
</evidence>
<dbReference type="Gene3D" id="2.60.40.1670">
    <property type="entry name" value="beta-sandwich domain of Sec23/24"/>
    <property type="match status" value="1"/>
</dbReference>
<dbReference type="GO" id="GO:0008270">
    <property type="term" value="F:zinc ion binding"/>
    <property type="evidence" value="ECO:0007669"/>
    <property type="project" value="InterPro"/>
</dbReference>
<dbReference type="GO" id="GO:0030127">
    <property type="term" value="C:COPII vesicle coat"/>
    <property type="evidence" value="ECO:0007669"/>
    <property type="project" value="InterPro"/>
</dbReference>
<evidence type="ECO:0000256" key="12">
    <source>
        <dbReference type="SAM" id="MobiDB-lite"/>
    </source>
</evidence>
<dbReference type="InterPro" id="IPR050550">
    <property type="entry name" value="SEC23_SEC24_subfamily"/>
</dbReference>
<dbReference type="InterPro" id="IPR029006">
    <property type="entry name" value="ADF-H/Gelsolin-like_dom_sf"/>
</dbReference>
<evidence type="ECO:0000256" key="11">
    <source>
        <dbReference type="ARBA" id="ARBA00023136"/>
    </source>
</evidence>
<keyword evidence="9" id="KW-0653">Protein transport</keyword>
<evidence type="ECO:0000256" key="7">
    <source>
        <dbReference type="ARBA" id="ARBA00022824"/>
    </source>
</evidence>
<dbReference type="Gene3D" id="3.40.20.10">
    <property type="entry name" value="Severin"/>
    <property type="match status" value="1"/>
</dbReference>
<proteinExistence type="inferred from homology"/>
<evidence type="ECO:0000256" key="2">
    <source>
        <dbReference type="ARBA" id="ARBA00004496"/>
    </source>
</evidence>
<evidence type="ECO:0000256" key="10">
    <source>
        <dbReference type="ARBA" id="ARBA00023034"/>
    </source>
</evidence>
<feature type="compositionally biased region" description="Pro residues" evidence="12">
    <location>
        <begin position="112"/>
        <end position="135"/>
    </location>
</feature>
<protein>
    <submittedName>
        <fullName evidence="18">Sec24a</fullName>
    </submittedName>
</protein>
<keyword evidence="11" id="KW-0472">Membrane</keyword>
<dbReference type="Pfam" id="PF04815">
    <property type="entry name" value="Sec23_helical"/>
    <property type="match status" value="1"/>
</dbReference>
<dbReference type="Gene3D" id="2.30.30.380">
    <property type="entry name" value="Zn-finger domain of Sec23/24"/>
    <property type="match status" value="1"/>
</dbReference>
<dbReference type="InterPro" id="IPR036180">
    <property type="entry name" value="Gelsolin-like_dom_sf"/>
</dbReference>
<evidence type="ECO:0000259" key="15">
    <source>
        <dbReference type="Pfam" id="PF04811"/>
    </source>
</evidence>
<evidence type="ECO:0000313" key="18">
    <source>
        <dbReference type="EMBL" id="OAO13895.1"/>
    </source>
</evidence>
<dbReference type="Gene3D" id="1.20.120.730">
    <property type="entry name" value="Sec23/Sec24 helical domain"/>
    <property type="match status" value="1"/>
</dbReference>
<dbReference type="InterPro" id="IPR036465">
    <property type="entry name" value="vWFA_dom_sf"/>
</dbReference>
<comment type="subcellular location">
    <subcellularLocation>
        <location evidence="2">Cytoplasm</location>
    </subcellularLocation>
    <subcellularLocation>
        <location evidence="3">Endoplasmic reticulum membrane</location>
    </subcellularLocation>
    <subcellularLocation>
        <location evidence="1">Golgi apparatus membrane</location>
    </subcellularLocation>
</comment>
<dbReference type="SUPFAM" id="SSF81995">
    <property type="entry name" value="beta-sandwich domain of Sec23/24"/>
    <property type="match status" value="1"/>
</dbReference>
<dbReference type="GO" id="GO:0006886">
    <property type="term" value="P:intracellular protein transport"/>
    <property type="evidence" value="ECO:0007669"/>
    <property type="project" value="InterPro"/>
</dbReference>
<dbReference type="AlphaFoldDB" id="A0A196SA10"/>
<evidence type="ECO:0000256" key="5">
    <source>
        <dbReference type="ARBA" id="ARBA00022448"/>
    </source>
</evidence>
<evidence type="ECO:0000259" key="13">
    <source>
        <dbReference type="Pfam" id="PF00626"/>
    </source>
</evidence>
<dbReference type="SUPFAM" id="SSF82754">
    <property type="entry name" value="C-terminal, gelsolin-like domain of Sec23/24"/>
    <property type="match status" value="1"/>
</dbReference>
<dbReference type="InterPro" id="IPR006900">
    <property type="entry name" value="Sec23/24_helical_dom"/>
</dbReference>
<accession>A0A196SA10</accession>
<keyword evidence="7" id="KW-0256">Endoplasmic reticulum</keyword>
<dbReference type="Proteomes" id="UP000078348">
    <property type="component" value="Unassembled WGS sequence"/>
</dbReference>
<keyword evidence="10" id="KW-0333">Golgi apparatus</keyword>
<keyword evidence="6" id="KW-0963">Cytoplasm</keyword>
<dbReference type="EMBL" id="LXWW01000312">
    <property type="protein sequence ID" value="OAO13895.1"/>
    <property type="molecule type" value="Genomic_DNA"/>
</dbReference>
<name>A0A196SA10_BLAHN</name>
<reference evidence="18 19" key="1">
    <citation type="submission" date="2016-05" db="EMBL/GenBank/DDBJ databases">
        <title>Nuclear genome of Blastocystis sp. subtype 1 NandII.</title>
        <authorList>
            <person name="Gentekaki E."/>
            <person name="Curtis B."/>
            <person name="Stairs C."/>
            <person name="Eme L."/>
            <person name="Herman E."/>
            <person name="Klimes V."/>
            <person name="Arias M.C."/>
            <person name="Elias M."/>
            <person name="Hilliou F."/>
            <person name="Klute M."/>
            <person name="Malik S.-B."/>
            <person name="Pightling A."/>
            <person name="Rachubinski R."/>
            <person name="Salas D."/>
            <person name="Schlacht A."/>
            <person name="Suga H."/>
            <person name="Archibald J."/>
            <person name="Ball S.G."/>
            <person name="Clark G."/>
            <person name="Dacks J."/>
            <person name="Van Der Giezen M."/>
            <person name="Tsaousis A."/>
            <person name="Roger A."/>
        </authorList>
    </citation>
    <scope>NUCLEOTIDE SEQUENCE [LARGE SCALE GENOMIC DNA]</scope>
    <source>
        <strain evidence="19">ATCC 50177 / NandII</strain>
    </source>
</reference>
<dbReference type="SUPFAM" id="SSF82919">
    <property type="entry name" value="Zn-finger domain of Sec23/24"/>
    <property type="match status" value="1"/>
</dbReference>
<dbReference type="GO" id="GO:0000139">
    <property type="term" value="C:Golgi membrane"/>
    <property type="evidence" value="ECO:0007669"/>
    <property type="project" value="UniProtKB-SubCell"/>
</dbReference>
<feature type="domain" description="Sec23/Sec24 beta-sandwich" evidence="17">
    <location>
        <begin position="580"/>
        <end position="663"/>
    </location>
</feature>
<keyword evidence="5" id="KW-0813">Transport</keyword>
<evidence type="ECO:0000259" key="16">
    <source>
        <dbReference type="Pfam" id="PF04815"/>
    </source>
</evidence>
<sequence length="901" mass="96430">MMTSFTERLLIINGEYALHTTARAASSFHFQTMSNPFLRSKQQSVPSPAPATSSNPMGARIPPPGGFSAPPVSAPPSTQHPGFAPSSYGNMPPPPPMATLTQQMAGMNLNSAPPPAASMPPPPSTPQAGVAPPPSGVSSKPSYLHTRGGYQVPTNAYQYGMAGTSESAQSSFYAAEAGANAPAATPSYMGAAASYDASSPAPAPTDPECQPDEEYMRITYEVAPNSPSLAGMTGMPFAAVIRPMAPEGREIPLVSCGAIGVQRCRRCRTYVNPFISFTDGGRRWKCNMCGSMNDVPTQYFSQLDMNGKRLDLEQRPELLKGQVDFEAGPEYCLRPPMFPTYLFVLDVSYQAVASGMLATACAAIKNSLDGLTEMCGNTTINVGFVTFDSAVHFYQLREGHPARQLVVGEVDEPFLPVPSTLLVNLVDARSAVEAFLDALPAAHAASRNVETCTGNALQFAQLLLQDCGGKVMLFQASLPSAGVGKLKVREAPNMLGTEAEKALLEPAVPFYGELAKALVEKQISVDLFLGAAQYTDVATLGALTQTSGGQLFFYPSFQAGGPSAEALYGDVFHVLTRETGFEAVYRVRVPQGAKISVFHGNFCLSSTDLMVVPVCHSDMTVVLEFSLESVLNMPCFPIQGALLYTTAGGERRIRVHTMSLPISNVLSHLYERVNQDVVVAAALQLAVKNVTLVGPALTRQKLHQFCLELVKRVKAQAGAYSAEAIPAKVNLLPLYLMAMQKCSACRGGCDDRSDLRCYALQQLQEVSVELALKYLYPALMDLTHMPEDACTFASDPDSLPESVALCGPNNLILPPLVNLSLAALAPSGVYLLDDGLHLWLIVGAQAAPEEVTALFGVPSLEGYDLSNLQVKWRLVEDRDVFQGGNVSYTEYVQLLTGVRMG</sequence>
<dbReference type="GO" id="GO:0090110">
    <property type="term" value="P:COPII-coated vesicle cargo loading"/>
    <property type="evidence" value="ECO:0007669"/>
    <property type="project" value="TreeGrafter"/>
</dbReference>
<dbReference type="OrthoDB" id="49016at2759"/>